<dbReference type="InterPro" id="IPR031643">
    <property type="entry name" value="DUF4708"/>
</dbReference>
<proteinExistence type="predicted"/>
<keyword evidence="3" id="KW-1185">Reference proteome</keyword>
<sequence>MMKLKMMVHFLLSHLCKLEDFNISTAVIQRFLASDFATISPASISSRWCYVLPSMKKGEIVSVTHALLPKSSLQSYNDLRKHWKNMHGYRLPQEEQDRTIYCHINFKLLGERLFR</sequence>
<evidence type="ECO:0000313" key="4">
    <source>
        <dbReference type="RefSeq" id="XP_032830744.1"/>
    </source>
</evidence>
<dbReference type="PANTHER" id="PTHR28495">
    <property type="entry name" value="HYPOTHETICAL PROTEIN LOC100359752"/>
    <property type="match status" value="1"/>
</dbReference>
<organism evidence="3 4">
    <name type="scientific">Petromyzon marinus</name>
    <name type="common">Sea lamprey</name>
    <dbReference type="NCBI Taxonomy" id="7757"/>
    <lineage>
        <taxon>Eukaryota</taxon>
        <taxon>Metazoa</taxon>
        <taxon>Chordata</taxon>
        <taxon>Craniata</taxon>
        <taxon>Vertebrata</taxon>
        <taxon>Cyclostomata</taxon>
        <taxon>Hyperoartia</taxon>
        <taxon>Petromyzontiformes</taxon>
        <taxon>Petromyzontidae</taxon>
        <taxon>Petromyzon</taxon>
    </lineage>
</organism>
<feature type="domain" description="DUF4708" evidence="2">
    <location>
        <begin position="16"/>
        <end position="114"/>
    </location>
</feature>
<name>A0AAJ7U7S9_PETMA</name>
<feature type="chain" id="PRO_5042543710" evidence="1">
    <location>
        <begin position="19"/>
        <end position="115"/>
    </location>
</feature>
<keyword evidence="1" id="KW-0732">Signal</keyword>
<gene>
    <name evidence="4" type="primary">C54H18orf63</name>
</gene>
<evidence type="ECO:0000256" key="1">
    <source>
        <dbReference type="SAM" id="SignalP"/>
    </source>
</evidence>
<dbReference type="Pfam" id="PF15813">
    <property type="entry name" value="DUF4708"/>
    <property type="match status" value="1"/>
</dbReference>
<evidence type="ECO:0000259" key="2">
    <source>
        <dbReference type="Pfam" id="PF15813"/>
    </source>
</evidence>
<dbReference type="KEGG" id="pmrn:116954268"/>
<feature type="signal peptide" evidence="1">
    <location>
        <begin position="1"/>
        <end position="18"/>
    </location>
</feature>
<protein>
    <submittedName>
        <fullName evidence="4">Uncharacterized protein C18orf63 homolog</fullName>
    </submittedName>
</protein>
<evidence type="ECO:0000313" key="3">
    <source>
        <dbReference type="Proteomes" id="UP001318040"/>
    </source>
</evidence>
<dbReference type="RefSeq" id="XP_032830744.1">
    <property type="nucleotide sequence ID" value="XM_032974853.1"/>
</dbReference>
<reference evidence="4" key="1">
    <citation type="submission" date="2025-08" db="UniProtKB">
        <authorList>
            <consortium name="RefSeq"/>
        </authorList>
    </citation>
    <scope>IDENTIFICATION</scope>
    <source>
        <tissue evidence="4">Sperm</tissue>
    </source>
</reference>
<accession>A0AAJ7U7S9</accession>
<dbReference type="Proteomes" id="UP001318040">
    <property type="component" value="Chromosome 54"/>
</dbReference>
<dbReference type="AlphaFoldDB" id="A0AAJ7U7S9"/>
<dbReference type="PANTHER" id="PTHR28495:SF1">
    <property type="entry name" value="GENE, 17266-RELATED"/>
    <property type="match status" value="1"/>
</dbReference>